<evidence type="ECO:0000256" key="1">
    <source>
        <dbReference type="SAM" id="MobiDB-lite"/>
    </source>
</evidence>
<dbReference type="Proteomes" id="UP000310200">
    <property type="component" value="Unassembled WGS sequence"/>
</dbReference>
<organism evidence="2 3">
    <name type="scientific">Temnothorax longispinosus</name>
    <dbReference type="NCBI Taxonomy" id="300112"/>
    <lineage>
        <taxon>Eukaryota</taxon>
        <taxon>Metazoa</taxon>
        <taxon>Ecdysozoa</taxon>
        <taxon>Arthropoda</taxon>
        <taxon>Hexapoda</taxon>
        <taxon>Insecta</taxon>
        <taxon>Pterygota</taxon>
        <taxon>Neoptera</taxon>
        <taxon>Endopterygota</taxon>
        <taxon>Hymenoptera</taxon>
        <taxon>Apocrita</taxon>
        <taxon>Aculeata</taxon>
        <taxon>Formicoidea</taxon>
        <taxon>Formicidae</taxon>
        <taxon>Myrmicinae</taxon>
        <taxon>Temnothorax</taxon>
    </lineage>
</organism>
<comment type="caution">
    <text evidence="2">The sequence shown here is derived from an EMBL/GenBank/DDBJ whole genome shotgun (WGS) entry which is preliminary data.</text>
</comment>
<gene>
    <name evidence="2" type="ORF">DBV15_04474</name>
</gene>
<dbReference type="EMBL" id="QBLH01002884">
    <property type="protein sequence ID" value="TGZ46456.1"/>
    <property type="molecule type" value="Genomic_DNA"/>
</dbReference>
<name>A0A4S2KCE4_9HYME</name>
<reference evidence="2 3" key="1">
    <citation type="journal article" date="2019" name="Philos. Trans. R. Soc. Lond., B, Biol. Sci.">
        <title>Ant behaviour and brain gene expression of defending hosts depend on the ecological success of the intruding social parasite.</title>
        <authorList>
            <person name="Kaur R."/>
            <person name="Stoldt M."/>
            <person name="Jongepier E."/>
            <person name="Feldmeyer B."/>
            <person name="Menzel F."/>
            <person name="Bornberg-Bauer E."/>
            <person name="Foitzik S."/>
        </authorList>
    </citation>
    <scope>NUCLEOTIDE SEQUENCE [LARGE SCALE GENOMIC DNA]</scope>
    <source>
        <tissue evidence="2">Whole body</tissue>
    </source>
</reference>
<feature type="region of interest" description="Disordered" evidence="1">
    <location>
        <begin position="1"/>
        <end position="20"/>
    </location>
</feature>
<proteinExistence type="predicted"/>
<dbReference type="AlphaFoldDB" id="A0A4S2KCE4"/>
<keyword evidence="3" id="KW-1185">Reference proteome</keyword>
<evidence type="ECO:0000313" key="3">
    <source>
        <dbReference type="Proteomes" id="UP000310200"/>
    </source>
</evidence>
<sequence>MPVADGPVEPSSTTAPSSYRLSLSTSCSGNLCCKLHLPVSDPPRPGPETVRRTASVAWDRGGRSQEQEDRQTQAARIKKIPFFLQSTI</sequence>
<accession>A0A4S2KCE4</accession>
<evidence type="ECO:0000313" key="2">
    <source>
        <dbReference type="EMBL" id="TGZ46456.1"/>
    </source>
</evidence>
<feature type="region of interest" description="Disordered" evidence="1">
    <location>
        <begin position="41"/>
        <end position="73"/>
    </location>
</feature>
<feature type="compositionally biased region" description="Basic and acidic residues" evidence="1">
    <location>
        <begin position="60"/>
        <end position="71"/>
    </location>
</feature>
<protein>
    <submittedName>
        <fullName evidence="2">Uncharacterized protein</fullName>
    </submittedName>
</protein>